<reference evidence="2 3" key="1">
    <citation type="submission" date="2011-09" db="EMBL/GenBank/DDBJ databases">
        <title>The permanent draft genome of Caldithrix abyssi DSM 13497.</title>
        <authorList>
            <consortium name="US DOE Joint Genome Institute (JGI-PGF)"/>
            <person name="Lucas S."/>
            <person name="Han J."/>
            <person name="Lapidus A."/>
            <person name="Bruce D."/>
            <person name="Goodwin L."/>
            <person name="Pitluck S."/>
            <person name="Peters L."/>
            <person name="Kyrpides N."/>
            <person name="Mavromatis K."/>
            <person name="Ivanova N."/>
            <person name="Mikhailova N."/>
            <person name="Chertkov O."/>
            <person name="Detter J.C."/>
            <person name="Tapia R."/>
            <person name="Han C."/>
            <person name="Land M."/>
            <person name="Hauser L."/>
            <person name="Markowitz V."/>
            <person name="Cheng J.-F."/>
            <person name="Hugenholtz P."/>
            <person name="Woyke T."/>
            <person name="Wu D."/>
            <person name="Spring S."/>
            <person name="Brambilla E."/>
            <person name="Klenk H.-P."/>
            <person name="Eisen J.A."/>
        </authorList>
    </citation>
    <scope>NUCLEOTIDE SEQUENCE [LARGE SCALE GENOMIC DNA]</scope>
    <source>
        <strain evidence="2 3">DSM 13497</strain>
    </source>
</reference>
<organism evidence="2 3">
    <name type="scientific">Caldithrix abyssi DSM 13497</name>
    <dbReference type="NCBI Taxonomy" id="880073"/>
    <lineage>
        <taxon>Bacteria</taxon>
        <taxon>Pseudomonadati</taxon>
        <taxon>Calditrichota</taxon>
        <taxon>Calditrichia</taxon>
        <taxon>Calditrichales</taxon>
        <taxon>Calditrichaceae</taxon>
        <taxon>Caldithrix</taxon>
    </lineage>
</organism>
<evidence type="ECO:0000313" key="3">
    <source>
        <dbReference type="Proteomes" id="UP000004671"/>
    </source>
</evidence>
<reference evidence="1 4" key="2">
    <citation type="submission" date="2016-11" db="EMBL/GenBank/DDBJ databases">
        <title>Genomic analysis of Caldithrix abyssi and proposal of a novel bacterial phylum Caldithrichaeota.</title>
        <authorList>
            <person name="Kublanov I."/>
            <person name="Sigalova O."/>
            <person name="Gavrilov S."/>
            <person name="Lebedinsky A."/>
            <person name="Ivanova N."/>
            <person name="Daum C."/>
            <person name="Reddy T."/>
            <person name="Klenk H.P."/>
            <person name="Goker M."/>
            <person name="Reva O."/>
            <person name="Miroshnichenko M."/>
            <person name="Kyprides N."/>
            <person name="Woyke T."/>
            <person name="Gelfand M."/>
        </authorList>
    </citation>
    <scope>NUCLEOTIDE SEQUENCE [LARGE SCALE GENOMIC DNA]</scope>
    <source>
        <strain evidence="1 4">LF13</strain>
    </source>
</reference>
<proteinExistence type="predicted"/>
<sequence>MTRLEIIEIRTTGNNRDDLERFLKNWQAEVKAKVKTASVKIYQQAGLETDYSVHLRYDPDTTETEYRVLGERLVSDLKEFGLVNHTVWMEKNFL</sequence>
<dbReference type="HOGENOM" id="CLU_2380779_0_0_0"/>
<dbReference type="Proteomes" id="UP000004671">
    <property type="component" value="Chromosome"/>
</dbReference>
<evidence type="ECO:0000313" key="4">
    <source>
        <dbReference type="Proteomes" id="UP000183868"/>
    </source>
</evidence>
<gene>
    <name evidence="1" type="ORF">Cabys_2187</name>
    <name evidence="2" type="ORF">Calab_3291</name>
</gene>
<dbReference type="InParanoid" id="H1XVJ5"/>
<dbReference type="EMBL" id="CM001402">
    <property type="protein sequence ID" value="EHO42895.1"/>
    <property type="molecule type" value="Genomic_DNA"/>
</dbReference>
<dbReference type="AlphaFoldDB" id="H1XVJ5"/>
<accession>H1XVJ5</accession>
<dbReference type="RefSeq" id="WP_006930288.1">
    <property type="nucleotide sequence ID" value="NZ_CM001402.1"/>
</dbReference>
<evidence type="ECO:0000313" key="1">
    <source>
        <dbReference type="EMBL" id="APF18936.1"/>
    </source>
</evidence>
<dbReference type="Proteomes" id="UP000183868">
    <property type="component" value="Chromosome"/>
</dbReference>
<protein>
    <submittedName>
        <fullName evidence="2">Uncharacterized protein</fullName>
    </submittedName>
</protein>
<keyword evidence="3" id="KW-1185">Reference proteome</keyword>
<dbReference type="KEGG" id="caby:Cabys_2187"/>
<evidence type="ECO:0000313" key="2">
    <source>
        <dbReference type="EMBL" id="EHO42895.1"/>
    </source>
</evidence>
<name>H1XVJ5_CALAY</name>
<dbReference type="EMBL" id="CP018099">
    <property type="protein sequence ID" value="APF18936.1"/>
    <property type="molecule type" value="Genomic_DNA"/>
</dbReference>
<dbReference type="OrthoDB" id="5471610at2"/>
<dbReference type="PaxDb" id="880073-Calab_3291"/>